<dbReference type="Gene3D" id="3.40.50.970">
    <property type="match status" value="1"/>
</dbReference>
<keyword evidence="6" id="KW-1185">Reference proteome</keyword>
<evidence type="ECO:0000259" key="4">
    <source>
        <dbReference type="SMART" id="SM00861"/>
    </source>
</evidence>
<name>A0ABU7Z9E4_9MICO</name>
<evidence type="ECO:0000313" key="6">
    <source>
        <dbReference type="Proteomes" id="UP001310387"/>
    </source>
</evidence>
<dbReference type="SUPFAM" id="SSF52518">
    <property type="entry name" value="Thiamin diphosphate-binding fold (THDP-binding)"/>
    <property type="match status" value="1"/>
</dbReference>
<organism evidence="5 6">
    <name type="scientific">Isoptericola haloaureus</name>
    <dbReference type="NCBI Taxonomy" id="1542902"/>
    <lineage>
        <taxon>Bacteria</taxon>
        <taxon>Bacillati</taxon>
        <taxon>Actinomycetota</taxon>
        <taxon>Actinomycetes</taxon>
        <taxon>Micrococcales</taxon>
        <taxon>Promicromonosporaceae</taxon>
        <taxon>Isoptericola</taxon>
    </lineage>
</organism>
<dbReference type="Pfam" id="PF02780">
    <property type="entry name" value="Transketolase_C"/>
    <property type="match status" value="1"/>
</dbReference>
<dbReference type="PANTHER" id="PTHR43257">
    <property type="entry name" value="PYRUVATE DEHYDROGENASE E1 COMPONENT BETA SUBUNIT"/>
    <property type="match status" value="1"/>
</dbReference>
<reference evidence="5" key="1">
    <citation type="journal article" date="2024" name="Antonie Van Leeuwenhoek">
        <title>Isoptericola haloaureus sp. nov., a dimorphic actinobacterium isolated from mangrove sediments of southeast India, implicating biosaline agricultural significance through nitrogen fixation and salt tolerance genes.</title>
        <authorList>
            <person name="Prathaban M."/>
            <person name="Prathiviraj R."/>
            <person name="Ravichandran M."/>
            <person name="Natarajan S.D."/>
            <person name="Sobanaa M."/>
            <person name="Hari Krishna Kumar S."/>
            <person name="Chandrasekar V."/>
            <person name="Selvin J."/>
        </authorList>
    </citation>
    <scope>NUCLEOTIDE SEQUENCE</scope>
    <source>
        <strain evidence="5">MP1014</strain>
    </source>
</reference>
<reference evidence="5" key="2">
    <citation type="submission" date="2024-02" db="EMBL/GenBank/DDBJ databases">
        <authorList>
            <person name="Prathaban M."/>
            <person name="Mythili R."/>
            <person name="Sharmila Devi N."/>
            <person name="Sobanaa M."/>
            <person name="Prathiviraj R."/>
            <person name="Selvin J."/>
        </authorList>
    </citation>
    <scope>NUCLEOTIDE SEQUENCE</scope>
    <source>
        <strain evidence="5">MP1014</strain>
    </source>
</reference>
<dbReference type="SUPFAM" id="SSF52922">
    <property type="entry name" value="TK C-terminal domain-like"/>
    <property type="match status" value="1"/>
</dbReference>
<dbReference type="EC" id="1.2.4.-" evidence="5"/>
<dbReference type="GO" id="GO:0016491">
    <property type="term" value="F:oxidoreductase activity"/>
    <property type="evidence" value="ECO:0007669"/>
    <property type="project" value="UniProtKB-KW"/>
</dbReference>
<evidence type="ECO:0000313" key="5">
    <source>
        <dbReference type="EMBL" id="MEG3616053.1"/>
    </source>
</evidence>
<dbReference type="PANTHER" id="PTHR43257:SF2">
    <property type="entry name" value="PYRUVATE DEHYDROGENASE E1 COMPONENT SUBUNIT BETA"/>
    <property type="match status" value="1"/>
</dbReference>
<dbReference type="InterPro" id="IPR029061">
    <property type="entry name" value="THDP-binding"/>
</dbReference>
<gene>
    <name evidence="5" type="ORF">V5O49_13040</name>
</gene>
<dbReference type="SMART" id="SM00861">
    <property type="entry name" value="Transket_pyr"/>
    <property type="match status" value="1"/>
</dbReference>
<dbReference type="InterPro" id="IPR009014">
    <property type="entry name" value="Transketo_C/PFOR_II"/>
</dbReference>
<feature type="domain" description="Transketolase-like pyrimidine-binding" evidence="4">
    <location>
        <begin position="4"/>
        <end position="179"/>
    </location>
</feature>
<dbReference type="Pfam" id="PF02779">
    <property type="entry name" value="Transket_pyr"/>
    <property type="match status" value="1"/>
</dbReference>
<dbReference type="EMBL" id="JBAGLP010000118">
    <property type="protein sequence ID" value="MEG3616053.1"/>
    <property type="molecule type" value="Genomic_DNA"/>
</dbReference>
<comment type="caution">
    <text evidence="5">The sequence shown here is derived from an EMBL/GenBank/DDBJ whole genome shotgun (WGS) entry which is preliminary data.</text>
</comment>
<evidence type="ECO:0000256" key="1">
    <source>
        <dbReference type="ARBA" id="ARBA00001964"/>
    </source>
</evidence>
<dbReference type="InterPro" id="IPR033248">
    <property type="entry name" value="Transketolase_C"/>
</dbReference>
<evidence type="ECO:0000256" key="3">
    <source>
        <dbReference type="ARBA" id="ARBA00023052"/>
    </source>
</evidence>
<dbReference type="CDD" id="cd07036">
    <property type="entry name" value="TPP_PYR_E1-PDHc-beta_like"/>
    <property type="match status" value="1"/>
</dbReference>
<proteinExistence type="predicted"/>
<comment type="cofactor">
    <cofactor evidence="1">
        <name>thiamine diphosphate</name>
        <dbReference type="ChEBI" id="CHEBI:58937"/>
    </cofactor>
</comment>
<dbReference type="InterPro" id="IPR005475">
    <property type="entry name" value="Transketolase-like_Pyr-bd"/>
</dbReference>
<dbReference type="Proteomes" id="UP001310387">
    <property type="component" value="Unassembled WGS sequence"/>
</dbReference>
<dbReference type="Gene3D" id="3.40.50.920">
    <property type="match status" value="1"/>
</dbReference>
<sequence>MTDMTLGQGLNTGLRQALGDDDKVVLLGEDIGTLGGVFRVTDALQREFGPHRVIDTPLAESGILGTAVGMAWRGFRPVVEIQFDGFVQPAWDQIVNQVAKMHARTGGAVRMPITVRIPVAGGIGAAEHHSESPEAYFVHTAGLRVVSVSNPQDACTVLRQAIASDDPVVFFEPKRLYHVKGPVEVEDLAAVRPMGAARVVRPGEDVTVVTWGSHVSTSLDAAEAMADDGASVEVVDLRSLSPWDSDAVVASVRRTGRLVVVHEGPRQGGVGAEICAAVTERCFVELAMPPVRVTGHDVPYPPAKVEGHYVPDLDRVCFGIDQALGRVPLETFAPAPTMTTGEVAA</sequence>
<protein>
    <submittedName>
        <fullName evidence="5">Alpha-ketoacid dehydrogenase subunit beta</fullName>
        <ecNumber evidence="5">1.2.4.-</ecNumber>
    </submittedName>
</protein>
<keyword evidence="2 5" id="KW-0560">Oxidoreductase</keyword>
<accession>A0ABU7Z9E4</accession>
<evidence type="ECO:0000256" key="2">
    <source>
        <dbReference type="ARBA" id="ARBA00023002"/>
    </source>
</evidence>
<dbReference type="RefSeq" id="WP_332902576.1">
    <property type="nucleotide sequence ID" value="NZ_JBAGLP010000118.1"/>
</dbReference>
<keyword evidence="3" id="KW-0786">Thiamine pyrophosphate</keyword>